<comment type="caution">
    <text evidence="1">The sequence shown here is derived from an EMBL/GenBank/DDBJ whole genome shotgun (WGS) entry which is preliminary data.</text>
</comment>
<gene>
    <name evidence="1" type="ORF">ACFSSE_03175</name>
</gene>
<accession>A0ABW5TNX6</accession>
<dbReference type="RefSeq" id="WP_379040505.1">
    <property type="nucleotide sequence ID" value="NZ_JBHSKW010000005.1"/>
</dbReference>
<sequence>MVTIIKSNSKVKDIEKSINKTEPSKKLDAKKFSGILKIDEDALQIQKRLRNEWK</sequence>
<name>A0ABW5TNX6_9SPHI</name>
<protein>
    <submittedName>
        <fullName evidence="1">Uncharacterized protein</fullName>
    </submittedName>
</protein>
<evidence type="ECO:0000313" key="2">
    <source>
        <dbReference type="Proteomes" id="UP001597546"/>
    </source>
</evidence>
<dbReference type="EMBL" id="JBHULV010000008">
    <property type="protein sequence ID" value="MFD2730693.1"/>
    <property type="molecule type" value="Genomic_DNA"/>
</dbReference>
<organism evidence="1 2">
    <name type="scientific">Pedobacter alpinus</name>
    <dbReference type="NCBI Taxonomy" id="1590643"/>
    <lineage>
        <taxon>Bacteria</taxon>
        <taxon>Pseudomonadati</taxon>
        <taxon>Bacteroidota</taxon>
        <taxon>Sphingobacteriia</taxon>
        <taxon>Sphingobacteriales</taxon>
        <taxon>Sphingobacteriaceae</taxon>
        <taxon>Pedobacter</taxon>
    </lineage>
</organism>
<evidence type="ECO:0000313" key="1">
    <source>
        <dbReference type="EMBL" id="MFD2730693.1"/>
    </source>
</evidence>
<keyword evidence="2" id="KW-1185">Reference proteome</keyword>
<proteinExistence type="predicted"/>
<dbReference type="Proteomes" id="UP001597546">
    <property type="component" value="Unassembled WGS sequence"/>
</dbReference>
<reference evidence="2" key="1">
    <citation type="journal article" date="2019" name="Int. J. Syst. Evol. Microbiol.">
        <title>The Global Catalogue of Microorganisms (GCM) 10K type strain sequencing project: providing services to taxonomists for standard genome sequencing and annotation.</title>
        <authorList>
            <consortium name="The Broad Institute Genomics Platform"/>
            <consortium name="The Broad Institute Genome Sequencing Center for Infectious Disease"/>
            <person name="Wu L."/>
            <person name="Ma J."/>
        </authorList>
    </citation>
    <scope>NUCLEOTIDE SEQUENCE [LARGE SCALE GENOMIC DNA]</scope>
    <source>
        <strain evidence="2">KCTC 42456</strain>
    </source>
</reference>